<dbReference type="InterPro" id="IPR010065">
    <property type="entry name" value="AA_ABC_transptr_permease_3TM"/>
</dbReference>
<feature type="domain" description="ABC transmembrane type-1" evidence="9">
    <location>
        <begin position="23"/>
        <end position="220"/>
    </location>
</feature>
<reference evidence="10 11" key="1">
    <citation type="journal article" date="2024" name="Chem. Sci.">
        <title>Discovery of megapolipeptins by genome mining of a Burkholderiales bacteria collection.</title>
        <authorList>
            <person name="Paulo B.S."/>
            <person name="Recchia M.J.J."/>
            <person name="Lee S."/>
            <person name="Fergusson C.H."/>
            <person name="Romanowski S.B."/>
            <person name="Hernandez A."/>
            <person name="Krull N."/>
            <person name="Liu D.Y."/>
            <person name="Cavanagh H."/>
            <person name="Bos A."/>
            <person name="Gray C.A."/>
            <person name="Murphy B.T."/>
            <person name="Linington R.G."/>
            <person name="Eustaquio A.S."/>
        </authorList>
    </citation>
    <scope>NUCLEOTIDE SEQUENCE [LARGE SCALE GENOMIC DNA]</scope>
    <source>
        <strain evidence="10 11">RL21-008-BIB-A</strain>
    </source>
</reference>
<dbReference type="Gene3D" id="1.10.3720.10">
    <property type="entry name" value="MetI-like"/>
    <property type="match status" value="1"/>
</dbReference>
<dbReference type="CDD" id="cd06261">
    <property type="entry name" value="TM_PBP2"/>
    <property type="match status" value="1"/>
</dbReference>
<comment type="similarity">
    <text evidence="2">Belongs to the binding-protein-dependent transport system permease family. HisMQ subfamily.</text>
</comment>
<keyword evidence="11" id="KW-1185">Reference proteome</keyword>
<gene>
    <name evidence="10" type="ORF">PQR62_21565</name>
</gene>
<evidence type="ECO:0000313" key="11">
    <source>
        <dbReference type="Proteomes" id="UP001629246"/>
    </source>
</evidence>
<dbReference type="RefSeq" id="WP_408160095.1">
    <property type="nucleotide sequence ID" value="NZ_JAQQFM010000010.1"/>
</dbReference>
<feature type="transmembrane region" description="Helical" evidence="8">
    <location>
        <begin position="202"/>
        <end position="223"/>
    </location>
</feature>
<evidence type="ECO:0000256" key="4">
    <source>
        <dbReference type="ARBA" id="ARBA00022475"/>
    </source>
</evidence>
<feature type="transmembrane region" description="Helical" evidence="8">
    <location>
        <begin position="59"/>
        <end position="81"/>
    </location>
</feature>
<evidence type="ECO:0000256" key="3">
    <source>
        <dbReference type="ARBA" id="ARBA00022448"/>
    </source>
</evidence>
<name>A0ABW9AEE7_9BURK</name>
<evidence type="ECO:0000256" key="1">
    <source>
        <dbReference type="ARBA" id="ARBA00004429"/>
    </source>
</evidence>
<comment type="subcellular location">
    <subcellularLocation>
        <location evidence="1">Cell inner membrane</location>
        <topology evidence="1">Multi-pass membrane protein</topology>
    </subcellularLocation>
    <subcellularLocation>
        <location evidence="8">Cell membrane</location>
        <topology evidence="8">Multi-pass membrane protein</topology>
    </subcellularLocation>
</comment>
<feature type="transmembrane region" description="Helical" evidence="8">
    <location>
        <begin position="157"/>
        <end position="182"/>
    </location>
</feature>
<dbReference type="NCBIfam" id="TIGR01726">
    <property type="entry name" value="HEQRo_perm_3TM"/>
    <property type="match status" value="1"/>
</dbReference>
<dbReference type="Pfam" id="PF00528">
    <property type="entry name" value="BPD_transp_1"/>
    <property type="match status" value="1"/>
</dbReference>
<dbReference type="PANTHER" id="PTHR30614:SF47">
    <property type="entry name" value="ABC TRANSPORTER PERMEASE"/>
    <property type="match status" value="1"/>
</dbReference>
<keyword evidence="3 8" id="KW-0813">Transport</keyword>
<protein>
    <submittedName>
        <fullName evidence="10">Amino acid ABC transporter permease</fullName>
    </submittedName>
</protein>
<dbReference type="PANTHER" id="PTHR30614">
    <property type="entry name" value="MEMBRANE COMPONENT OF AMINO ACID ABC TRANSPORTER"/>
    <property type="match status" value="1"/>
</dbReference>
<evidence type="ECO:0000256" key="6">
    <source>
        <dbReference type="ARBA" id="ARBA00022989"/>
    </source>
</evidence>
<evidence type="ECO:0000256" key="5">
    <source>
        <dbReference type="ARBA" id="ARBA00022692"/>
    </source>
</evidence>
<sequence>MPLKLDFSVLLRDDYPRMIIEGVITMLKLTAYSWLLAMVVGIVLAVIRMSNNRIAEYGVAAYVEYHQNVPMLVQIFLWYFALPTLLPESWQLWINMHQSDFVFAVIAVGLAMGAYMSEGLRAGIRSIPPSQMEAARALGLSYLKASRLIILPQALRIALPTLVSYSVLLFKNTSLAMVIGVAELTYATREIESQSFHTVETYLVSTSIYLGISLLIMAAGAALENRYRIRTR</sequence>
<dbReference type="SUPFAM" id="SSF161098">
    <property type="entry name" value="MetI-like"/>
    <property type="match status" value="1"/>
</dbReference>
<proteinExistence type="inferred from homology"/>
<organism evidence="10 11">
    <name type="scientific">Herbaspirillum lusitanum</name>
    <dbReference type="NCBI Taxonomy" id="213312"/>
    <lineage>
        <taxon>Bacteria</taxon>
        <taxon>Pseudomonadati</taxon>
        <taxon>Pseudomonadota</taxon>
        <taxon>Betaproteobacteria</taxon>
        <taxon>Burkholderiales</taxon>
        <taxon>Oxalobacteraceae</taxon>
        <taxon>Herbaspirillum</taxon>
    </lineage>
</organism>
<keyword evidence="6 8" id="KW-1133">Transmembrane helix</keyword>
<feature type="transmembrane region" description="Helical" evidence="8">
    <location>
        <begin position="101"/>
        <end position="117"/>
    </location>
</feature>
<dbReference type="InterPro" id="IPR000515">
    <property type="entry name" value="MetI-like"/>
</dbReference>
<dbReference type="InterPro" id="IPR035906">
    <property type="entry name" value="MetI-like_sf"/>
</dbReference>
<dbReference type="InterPro" id="IPR043429">
    <property type="entry name" value="ArtM/GltK/GlnP/TcyL/YhdX-like"/>
</dbReference>
<keyword evidence="4" id="KW-1003">Cell membrane</keyword>
<evidence type="ECO:0000256" key="7">
    <source>
        <dbReference type="ARBA" id="ARBA00023136"/>
    </source>
</evidence>
<dbReference type="Proteomes" id="UP001629246">
    <property type="component" value="Unassembled WGS sequence"/>
</dbReference>
<keyword evidence="5 8" id="KW-0812">Transmembrane</keyword>
<comment type="caution">
    <text evidence="10">The sequence shown here is derived from an EMBL/GenBank/DDBJ whole genome shotgun (WGS) entry which is preliminary data.</text>
</comment>
<evidence type="ECO:0000256" key="2">
    <source>
        <dbReference type="ARBA" id="ARBA00010072"/>
    </source>
</evidence>
<evidence type="ECO:0000259" key="9">
    <source>
        <dbReference type="PROSITE" id="PS50928"/>
    </source>
</evidence>
<feature type="transmembrane region" description="Helical" evidence="8">
    <location>
        <begin position="20"/>
        <end position="47"/>
    </location>
</feature>
<dbReference type="PROSITE" id="PS50928">
    <property type="entry name" value="ABC_TM1"/>
    <property type="match status" value="1"/>
</dbReference>
<evidence type="ECO:0000256" key="8">
    <source>
        <dbReference type="RuleBase" id="RU363032"/>
    </source>
</evidence>
<keyword evidence="7 8" id="KW-0472">Membrane</keyword>
<accession>A0ABW9AEE7</accession>
<evidence type="ECO:0000313" key="10">
    <source>
        <dbReference type="EMBL" id="MFL9926874.1"/>
    </source>
</evidence>
<dbReference type="EMBL" id="JAQQFM010000010">
    <property type="protein sequence ID" value="MFL9926874.1"/>
    <property type="molecule type" value="Genomic_DNA"/>
</dbReference>